<dbReference type="GeneID" id="91556568"/>
<accession>A0A269XZD0</accession>
<keyword evidence="3" id="KW-1185">Reference proteome</keyword>
<evidence type="ECO:0000313" key="2">
    <source>
        <dbReference type="EMBL" id="PAK78580.1"/>
    </source>
</evidence>
<name>A0A269XZD0_9PROT</name>
<keyword evidence="1" id="KW-0472">Membrane</keyword>
<dbReference type="RefSeq" id="WP_086646510.1">
    <property type="nucleotide sequence ID" value="NZ_JAKVNI010000001.1"/>
</dbReference>
<dbReference type="Proteomes" id="UP000216151">
    <property type="component" value="Unassembled WGS sequence"/>
</dbReference>
<keyword evidence="1" id="KW-1133">Transmembrane helix</keyword>
<feature type="transmembrane region" description="Helical" evidence="1">
    <location>
        <begin position="70"/>
        <end position="95"/>
    </location>
</feature>
<reference evidence="2 3" key="1">
    <citation type="submission" date="2017-04" db="EMBL/GenBank/DDBJ databases">
        <title>Kefir bacterial isolates.</title>
        <authorList>
            <person name="Kim Y."/>
            <person name="Blasche S."/>
            <person name="Patil K.R."/>
        </authorList>
    </citation>
    <scope>NUCLEOTIDE SEQUENCE [LARGE SCALE GENOMIC DNA]</scope>
    <source>
        <strain evidence="2 3">KR</strain>
    </source>
</reference>
<dbReference type="AlphaFoldDB" id="A0A269XZD0"/>
<organism evidence="2 3">
    <name type="scientific">Acetobacter fabarum</name>
    <dbReference type="NCBI Taxonomy" id="483199"/>
    <lineage>
        <taxon>Bacteria</taxon>
        <taxon>Pseudomonadati</taxon>
        <taxon>Pseudomonadota</taxon>
        <taxon>Alphaproteobacteria</taxon>
        <taxon>Acetobacterales</taxon>
        <taxon>Acetobacteraceae</taxon>
        <taxon>Acetobacter</taxon>
    </lineage>
</organism>
<protein>
    <submittedName>
        <fullName evidence="2">Uncharacterized protein</fullName>
    </submittedName>
</protein>
<evidence type="ECO:0000313" key="3">
    <source>
        <dbReference type="Proteomes" id="UP000216151"/>
    </source>
</evidence>
<evidence type="ECO:0000256" key="1">
    <source>
        <dbReference type="SAM" id="Phobius"/>
    </source>
</evidence>
<keyword evidence="1" id="KW-0812">Transmembrane</keyword>
<gene>
    <name evidence="2" type="ORF">B8X00_05630</name>
</gene>
<comment type="caution">
    <text evidence="2">The sequence shown here is derived from an EMBL/GenBank/DDBJ whole genome shotgun (WGS) entry which is preliminary data.</text>
</comment>
<proteinExistence type="predicted"/>
<dbReference type="EMBL" id="NCXK01000004">
    <property type="protein sequence ID" value="PAK78580.1"/>
    <property type="molecule type" value="Genomic_DNA"/>
</dbReference>
<sequence>MAWKKATFVSLWLAALSLAICSTFIFMTCGLKFSVFHAGLAVHWQDFTDNSALSRFLWQSLPESEQWSDYALSLPGLVASAAFVSSIVLGSFAALQFEELNKGIQADRQADMRRWENLLVGQMQDAHHPSLFAANTLVDSHYTAVAKRA</sequence>
<dbReference type="OrthoDB" id="7218595at2"/>